<dbReference type="AlphaFoldDB" id="A0A9J6BM49"/>
<evidence type="ECO:0000259" key="7">
    <source>
        <dbReference type="Pfam" id="PF03178"/>
    </source>
</evidence>
<dbReference type="InterPro" id="IPR018846">
    <property type="entry name" value="Beta-prop_RSE1/DDB1/CPSF1_1st"/>
</dbReference>
<dbReference type="GO" id="GO:0005634">
    <property type="term" value="C:nucleus"/>
    <property type="evidence" value="ECO:0007669"/>
    <property type="project" value="UniProtKB-SubCell"/>
</dbReference>
<dbReference type="InterPro" id="IPR058543">
    <property type="entry name" value="Beta-prop_RSE1/DDB1/CPSF1_2nd"/>
</dbReference>
<comment type="pathway">
    <text evidence="6">Protein modification; protein ubiquitination.</text>
</comment>
<accession>A0A9J6BM49</accession>
<evidence type="ECO:0000256" key="1">
    <source>
        <dbReference type="ARBA" id="ARBA00004123"/>
    </source>
</evidence>
<keyword evidence="6" id="KW-0963">Cytoplasm</keyword>
<evidence type="ECO:0000256" key="2">
    <source>
        <dbReference type="ARBA" id="ARBA00007453"/>
    </source>
</evidence>
<dbReference type="FunFam" id="1.10.150.910:FF:000003">
    <property type="entry name" value="DNA damage-binding protein 1a"/>
    <property type="match status" value="1"/>
</dbReference>
<dbReference type="SUPFAM" id="SSF69322">
    <property type="entry name" value="Tricorn protease domain 2"/>
    <property type="match status" value="1"/>
</dbReference>
<dbReference type="InterPro" id="IPR011047">
    <property type="entry name" value="Quinoprotein_ADH-like_sf"/>
</dbReference>
<dbReference type="GO" id="GO:0005737">
    <property type="term" value="C:cytoplasm"/>
    <property type="evidence" value="ECO:0007669"/>
    <property type="project" value="UniProtKB-SubCell"/>
</dbReference>
<evidence type="ECO:0000256" key="4">
    <source>
        <dbReference type="ARBA" id="ARBA00023242"/>
    </source>
</evidence>
<evidence type="ECO:0000313" key="10">
    <source>
        <dbReference type="EMBL" id="KAG5670953.1"/>
    </source>
</evidence>
<dbReference type="FunFam" id="2.130.10.10:FF:000070">
    <property type="entry name" value="DNA damage-binding protein 1"/>
    <property type="match status" value="1"/>
</dbReference>
<evidence type="ECO:0000256" key="3">
    <source>
        <dbReference type="ARBA" id="ARBA00014577"/>
    </source>
</evidence>
<comment type="caution">
    <text evidence="10">The sequence shown here is derived from an EMBL/GenBank/DDBJ whole genome shotgun (WGS) entry which is preliminary data.</text>
</comment>
<keyword evidence="4 6" id="KW-0539">Nucleus</keyword>
<dbReference type="OrthoDB" id="433457at2759"/>
<dbReference type="Gene3D" id="1.10.150.910">
    <property type="match status" value="1"/>
</dbReference>
<keyword evidence="11" id="KW-1185">Reference proteome</keyword>
<evidence type="ECO:0000259" key="9">
    <source>
        <dbReference type="Pfam" id="PF23726"/>
    </source>
</evidence>
<evidence type="ECO:0000256" key="5">
    <source>
        <dbReference type="ARBA" id="ARBA00031668"/>
    </source>
</evidence>
<dbReference type="InterPro" id="IPR004871">
    <property type="entry name" value="RSE1/DDB1/CPSF1_C"/>
</dbReference>
<dbReference type="InterPro" id="IPR015943">
    <property type="entry name" value="WD40/YVTN_repeat-like_dom_sf"/>
</dbReference>
<organism evidence="10 11">
    <name type="scientific">Polypedilum vanderplanki</name>
    <name type="common">Sleeping chironomid midge</name>
    <dbReference type="NCBI Taxonomy" id="319348"/>
    <lineage>
        <taxon>Eukaryota</taxon>
        <taxon>Metazoa</taxon>
        <taxon>Ecdysozoa</taxon>
        <taxon>Arthropoda</taxon>
        <taxon>Hexapoda</taxon>
        <taxon>Insecta</taxon>
        <taxon>Pterygota</taxon>
        <taxon>Neoptera</taxon>
        <taxon>Endopterygota</taxon>
        <taxon>Diptera</taxon>
        <taxon>Nematocera</taxon>
        <taxon>Chironomoidea</taxon>
        <taxon>Chironomidae</taxon>
        <taxon>Chironominae</taxon>
        <taxon>Polypedilum</taxon>
        <taxon>Polypedilum</taxon>
    </lineage>
</organism>
<protein>
    <recommendedName>
        <fullName evidence="3 6">DNA damage-binding protein 1</fullName>
    </recommendedName>
    <alternativeName>
        <fullName evidence="5 6">Damage-specific DNA-binding protein 1</fullName>
    </alternativeName>
</protein>
<evidence type="ECO:0000313" key="11">
    <source>
        <dbReference type="Proteomes" id="UP001107558"/>
    </source>
</evidence>
<feature type="domain" description="RSE1/DDB1/CPSF1 second beta-propeller" evidence="9">
    <location>
        <begin position="398"/>
        <end position="707"/>
    </location>
</feature>
<proteinExistence type="inferred from homology"/>
<dbReference type="InterPro" id="IPR050358">
    <property type="entry name" value="RSE1/DDB1/CFT1"/>
</dbReference>
<dbReference type="SUPFAM" id="SSF50998">
    <property type="entry name" value="Quinoprotein alcohol dehydrogenase-like"/>
    <property type="match status" value="1"/>
</dbReference>
<dbReference type="GO" id="GO:0003676">
    <property type="term" value="F:nucleic acid binding"/>
    <property type="evidence" value="ECO:0007669"/>
    <property type="project" value="InterPro"/>
</dbReference>
<comment type="similarity">
    <text evidence="2 6">Belongs to the DDB1 family.</text>
</comment>
<evidence type="ECO:0000259" key="8">
    <source>
        <dbReference type="Pfam" id="PF10433"/>
    </source>
</evidence>
<dbReference type="Pfam" id="PF10433">
    <property type="entry name" value="Beta-prop_RSE1_1st"/>
    <property type="match status" value="1"/>
</dbReference>
<dbReference type="Gene3D" id="2.130.10.10">
    <property type="entry name" value="YVTN repeat-like/Quinoprotein amine dehydrogenase"/>
    <property type="match status" value="3"/>
</dbReference>
<dbReference type="Pfam" id="PF03178">
    <property type="entry name" value="CPSF_A"/>
    <property type="match status" value="1"/>
</dbReference>
<name>A0A9J6BM49_POLVA</name>
<evidence type="ECO:0000256" key="6">
    <source>
        <dbReference type="RuleBase" id="RU368023"/>
    </source>
</evidence>
<feature type="domain" description="RSE1/DDB1/CPSF1 first beta-propeller" evidence="8">
    <location>
        <begin position="14"/>
        <end position="350"/>
    </location>
</feature>
<gene>
    <name evidence="10" type="ORF">PVAND_001182</name>
</gene>
<dbReference type="Proteomes" id="UP001107558">
    <property type="component" value="Chromosome 3"/>
</dbReference>
<sequence length="1143" mass="127237">MAHNYIVTAQKPTAVNACVTGNFTSETDLNLVIAKNSRLEIFLVTPEGLKPIKEVGIYGKIAVLKLFRPADEKKDLIFILTQAYQAMILECKYNKEREDFEIITKACGNVSDKVGKPAETGILAVIDPKARVIGMRLYEGLFKIIPLEKDSNELKAYSLRMEDVNVQDVEFLYGCASPTLIVIHQDLNGRHIKSHEISLREKEFVKMSWKQENVETEATMLIPVPTPLGGAIVIGQESIVYHDGSNYVASAPPIIKQSTITCYARVDRKGYRYLLGNMSGNLFMLFLEADTNSQGNLYVKDLKVELLGEISIPECITYLDNGVLFIGSRHGDSQLVRLNTVPDENGAYVVVMDTYTNLGPILDMCVVDLERQGQGQIITCSGSFKDGTLRIIRNGIGIQEHACIDLPGIKGMWALQVGIDDSKYDNTLVLSFVGHTRILTLTGEEVEETEIEGFLSDQQTFYCANVNYGQIIQVTPSTARVIKCDSKSMVAEWSPPEGRRIGVVACNNEQLVCASGTEIYYIEIQDGKLEQKSTVQLEHEIACLDISPLDEGATRSDIVAVGLWTDISVCLLKLPSLEKFYTEKLGGEIIPRSILVAQFEGINYLLCALGDGSMFYFVYDNESGVLTDQKKVTLGTQPTILKTFSSLSTRNVFACSDRPTVIYSSNHKLVFSNVNLKEVNHMCSLNAEAYPDSLALATKNSVILGTIDEIQKLHIRTVQLGESPRRIAHQEASNSFGVISVRTDVQKSEGLLPTRPSASTQTQNITTSSTITTLAQRPGVCTQVEFGQEVEVNNLLIMDQNTFEVLHAHQFMQTEFAMSLMSAKLGDDPNTYYIVGTAIVNPEEPDPKTGRIIVFHYADGKLHQICEKEIKGACYSLVEFNGKVLASINTTVRLYEWTSEKDLRLECSHFNNVLALYLKTKGDFILVGDLMRSITLLQYKQMEGSFEEIARDYEPNWMTAIEILDDDNFLGAENSCNLFVGQKDSAATTDEERQQMPEVAQFHLGDMINVFRHGSLAMQNVGERTTPTTGCVLYGTVSGAIGLVTQIPQDFYEFLSFLEKRLKETIKSVGKIDHTSWRSFRTDQKVEPCEGFIDGDLVESFLDLSRDKMRECVAGLQIDVNGVKEEATVDNVIKIVEDLTRMH</sequence>
<dbReference type="EMBL" id="JADBJN010000003">
    <property type="protein sequence ID" value="KAG5670953.1"/>
    <property type="molecule type" value="Genomic_DNA"/>
</dbReference>
<dbReference type="PANTHER" id="PTHR10644">
    <property type="entry name" value="DNA REPAIR/RNA PROCESSING CPSF FAMILY"/>
    <property type="match status" value="1"/>
</dbReference>
<comment type="function">
    <text evidence="6">Plays a role in DNA repair. May be a component of an E3 ubiquitin-protein ligase which promotes histone ubiquitination in response to UV irradiation. Histone ubiquitination may be important for subsequent DNA repair.</text>
</comment>
<reference evidence="10" key="1">
    <citation type="submission" date="2021-03" db="EMBL/GenBank/DDBJ databases">
        <title>Chromosome level genome of the anhydrobiotic midge Polypedilum vanderplanki.</title>
        <authorList>
            <person name="Yoshida Y."/>
            <person name="Kikawada T."/>
            <person name="Gusev O."/>
        </authorList>
    </citation>
    <scope>NUCLEOTIDE SEQUENCE</scope>
    <source>
        <strain evidence="10">NIAS01</strain>
        <tissue evidence="10">Whole body or cell culture</tissue>
    </source>
</reference>
<dbReference type="FunFam" id="2.130.10.10:FF:000081">
    <property type="entry name" value="DNA damage-binding protein 1"/>
    <property type="match status" value="1"/>
</dbReference>
<dbReference type="GO" id="GO:0043161">
    <property type="term" value="P:proteasome-mediated ubiquitin-dependent protein catabolic process"/>
    <property type="evidence" value="ECO:0007669"/>
    <property type="project" value="UniProtKB-UniRule"/>
</dbReference>
<comment type="subcellular location">
    <subcellularLocation>
        <location evidence="6">Cytoplasm</location>
    </subcellularLocation>
    <subcellularLocation>
        <location evidence="1 6">Nucleus</location>
    </subcellularLocation>
</comment>
<feature type="domain" description="RSE1/DDB1/CPSF1 C-terminal" evidence="7">
    <location>
        <begin position="794"/>
        <end position="1103"/>
    </location>
</feature>
<dbReference type="Pfam" id="PF23726">
    <property type="entry name" value="Beta-prop_RSE1_2nd"/>
    <property type="match status" value="1"/>
</dbReference>